<sequence length="108" mass="12444">MLSEAERLALQNRVKNFFVKNPEISKADAANHFIQEGICKKTAYNYINRELEEKDNRSKGRNSTRNSYTNKKEQKTIDKEAEKVVQASTSSDINKKVEAPLKRGREIL</sequence>
<name>A0A3M7T9Q2_BRAPC</name>
<proteinExistence type="predicted"/>
<organism evidence="2 3">
    <name type="scientific">Brachionus plicatilis</name>
    <name type="common">Marine rotifer</name>
    <name type="synonym">Brachionus muelleri</name>
    <dbReference type="NCBI Taxonomy" id="10195"/>
    <lineage>
        <taxon>Eukaryota</taxon>
        <taxon>Metazoa</taxon>
        <taxon>Spiralia</taxon>
        <taxon>Gnathifera</taxon>
        <taxon>Rotifera</taxon>
        <taxon>Eurotatoria</taxon>
        <taxon>Monogononta</taxon>
        <taxon>Pseudotrocha</taxon>
        <taxon>Ploima</taxon>
        <taxon>Brachionidae</taxon>
        <taxon>Brachionus</taxon>
    </lineage>
</organism>
<feature type="region of interest" description="Disordered" evidence="1">
    <location>
        <begin position="52"/>
        <end position="108"/>
    </location>
</feature>
<keyword evidence="3" id="KW-1185">Reference proteome</keyword>
<accession>A0A3M7T9Q2</accession>
<gene>
    <name evidence="2" type="ORF">BpHYR1_028672</name>
</gene>
<protein>
    <submittedName>
        <fullName evidence="2">Uncharacterized protein</fullName>
    </submittedName>
</protein>
<dbReference type="EMBL" id="REGN01000062">
    <property type="protein sequence ID" value="RNA44719.1"/>
    <property type="molecule type" value="Genomic_DNA"/>
</dbReference>
<evidence type="ECO:0000313" key="3">
    <source>
        <dbReference type="Proteomes" id="UP000276133"/>
    </source>
</evidence>
<reference evidence="2 3" key="1">
    <citation type="journal article" date="2018" name="Sci. Rep.">
        <title>Genomic signatures of local adaptation to the degree of environmental predictability in rotifers.</title>
        <authorList>
            <person name="Franch-Gras L."/>
            <person name="Hahn C."/>
            <person name="Garcia-Roger E.M."/>
            <person name="Carmona M.J."/>
            <person name="Serra M."/>
            <person name="Gomez A."/>
        </authorList>
    </citation>
    <scope>NUCLEOTIDE SEQUENCE [LARGE SCALE GENOMIC DNA]</scope>
    <source>
        <strain evidence="2">HYR1</strain>
    </source>
</reference>
<feature type="compositionally biased region" description="Basic and acidic residues" evidence="1">
    <location>
        <begin position="70"/>
        <end position="83"/>
    </location>
</feature>
<feature type="compositionally biased region" description="Basic and acidic residues" evidence="1">
    <location>
        <begin position="93"/>
        <end position="108"/>
    </location>
</feature>
<dbReference type="Proteomes" id="UP000276133">
    <property type="component" value="Unassembled WGS sequence"/>
</dbReference>
<evidence type="ECO:0000313" key="2">
    <source>
        <dbReference type="EMBL" id="RNA44719.1"/>
    </source>
</evidence>
<comment type="caution">
    <text evidence="2">The sequence shown here is derived from an EMBL/GenBank/DDBJ whole genome shotgun (WGS) entry which is preliminary data.</text>
</comment>
<evidence type="ECO:0000256" key="1">
    <source>
        <dbReference type="SAM" id="MobiDB-lite"/>
    </source>
</evidence>
<dbReference type="AlphaFoldDB" id="A0A3M7T9Q2"/>